<dbReference type="RefSeq" id="WP_308808310.1">
    <property type="nucleotide sequence ID" value="NZ_BMEL01000002.1"/>
</dbReference>
<reference evidence="4" key="2">
    <citation type="submission" date="2020-09" db="EMBL/GenBank/DDBJ databases">
        <authorList>
            <person name="Sun Q."/>
            <person name="Zhou Y."/>
        </authorList>
    </citation>
    <scope>NUCLEOTIDE SEQUENCE</scope>
    <source>
        <strain evidence="4">CGMCC 1.12153</strain>
    </source>
</reference>
<proteinExistence type="predicted"/>
<sequence>MKKLIYTSCMALCVTTLAACGANNNDPADNAASDYNQVTYGPGAQDEDGRMNDLNRFDENFPFDNKTPFYPYDRNMEDRAQDNDGPYPYGGEDIERGGEEDNEGQDDGQQVTGDIHEQVVQLTNEAREEQGLEPLELSEEVSEVAQEKSEDMSENDYFSHTSPTYGSPFDMLQEYDVDFNTAAENIAAGQQSPEEVVDGWLNSSSHRKNIMNANMTEIGVGYEENGNYWTQMFIGK</sequence>
<dbReference type="Proteomes" id="UP000660110">
    <property type="component" value="Unassembled WGS sequence"/>
</dbReference>
<feature type="region of interest" description="Disordered" evidence="1">
    <location>
        <begin position="58"/>
        <end position="110"/>
    </location>
</feature>
<feature type="signal peptide" evidence="2">
    <location>
        <begin position="1"/>
        <end position="21"/>
    </location>
</feature>
<gene>
    <name evidence="4" type="ORF">GCM10010954_18400</name>
</gene>
<dbReference type="Pfam" id="PF00188">
    <property type="entry name" value="CAP"/>
    <property type="match status" value="1"/>
</dbReference>
<dbReference type="SUPFAM" id="SSF55797">
    <property type="entry name" value="PR-1-like"/>
    <property type="match status" value="1"/>
</dbReference>
<comment type="caution">
    <text evidence="4">The sequence shown here is derived from an EMBL/GenBank/DDBJ whole genome shotgun (WGS) entry which is preliminary data.</text>
</comment>
<dbReference type="CDD" id="cd05379">
    <property type="entry name" value="CAP_bacterial"/>
    <property type="match status" value="1"/>
</dbReference>
<dbReference type="AlphaFoldDB" id="A0A917B4J3"/>
<keyword evidence="2" id="KW-0732">Signal</keyword>
<dbReference type="Gene3D" id="3.40.33.10">
    <property type="entry name" value="CAP"/>
    <property type="match status" value="1"/>
</dbReference>
<dbReference type="PROSITE" id="PS51257">
    <property type="entry name" value="PROKAR_LIPOPROTEIN"/>
    <property type="match status" value="1"/>
</dbReference>
<keyword evidence="5" id="KW-1185">Reference proteome</keyword>
<name>A0A917B4J3_HALAA</name>
<accession>A0A917B4J3</accession>
<organism evidence="4 5">
    <name type="scientific">Halobacillus andaensis</name>
    <dbReference type="NCBI Taxonomy" id="1176239"/>
    <lineage>
        <taxon>Bacteria</taxon>
        <taxon>Bacillati</taxon>
        <taxon>Bacillota</taxon>
        <taxon>Bacilli</taxon>
        <taxon>Bacillales</taxon>
        <taxon>Bacillaceae</taxon>
        <taxon>Halobacillus</taxon>
    </lineage>
</organism>
<dbReference type="PANTHER" id="PTHR31157:SF1">
    <property type="entry name" value="SCP DOMAIN-CONTAINING PROTEIN"/>
    <property type="match status" value="1"/>
</dbReference>
<evidence type="ECO:0000256" key="1">
    <source>
        <dbReference type="SAM" id="MobiDB-lite"/>
    </source>
</evidence>
<dbReference type="EMBL" id="BMEL01000002">
    <property type="protein sequence ID" value="GGF19935.1"/>
    <property type="molecule type" value="Genomic_DNA"/>
</dbReference>
<evidence type="ECO:0000259" key="3">
    <source>
        <dbReference type="Pfam" id="PF00188"/>
    </source>
</evidence>
<dbReference type="PANTHER" id="PTHR31157">
    <property type="entry name" value="SCP DOMAIN-CONTAINING PROTEIN"/>
    <property type="match status" value="1"/>
</dbReference>
<evidence type="ECO:0000256" key="2">
    <source>
        <dbReference type="SAM" id="SignalP"/>
    </source>
</evidence>
<dbReference type="InterPro" id="IPR014044">
    <property type="entry name" value="CAP_dom"/>
</dbReference>
<dbReference type="InterPro" id="IPR035940">
    <property type="entry name" value="CAP_sf"/>
</dbReference>
<evidence type="ECO:0000313" key="5">
    <source>
        <dbReference type="Proteomes" id="UP000660110"/>
    </source>
</evidence>
<feature type="domain" description="SCP" evidence="3">
    <location>
        <begin position="121"/>
        <end position="233"/>
    </location>
</feature>
<protein>
    <recommendedName>
        <fullName evidence="3">SCP domain-containing protein</fullName>
    </recommendedName>
</protein>
<evidence type="ECO:0000313" key="4">
    <source>
        <dbReference type="EMBL" id="GGF19935.1"/>
    </source>
</evidence>
<reference evidence="4" key="1">
    <citation type="journal article" date="2014" name="Int. J. Syst. Evol. Microbiol.">
        <title>Complete genome sequence of Corynebacterium casei LMG S-19264T (=DSM 44701T), isolated from a smear-ripened cheese.</title>
        <authorList>
            <consortium name="US DOE Joint Genome Institute (JGI-PGF)"/>
            <person name="Walter F."/>
            <person name="Albersmeier A."/>
            <person name="Kalinowski J."/>
            <person name="Ruckert C."/>
        </authorList>
    </citation>
    <scope>NUCLEOTIDE SEQUENCE</scope>
    <source>
        <strain evidence="4">CGMCC 1.12153</strain>
    </source>
</reference>
<feature type="chain" id="PRO_5039040809" description="SCP domain-containing protein" evidence="2">
    <location>
        <begin position="22"/>
        <end position="236"/>
    </location>
</feature>